<dbReference type="InterPro" id="IPR011004">
    <property type="entry name" value="Trimer_LpxA-like_sf"/>
</dbReference>
<dbReference type="SUPFAM" id="SSF51161">
    <property type="entry name" value="Trimeric LpxA-like enzymes"/>
    <property type="match status" value="1"/>
</dbReference>
<dbReference type="Pfam" id="PF00132">
    <property type="entry name" value="Hexapep"/>
    <property type="match status" value="1"/>
</dbReference>
<accession>A0AA41YWQ6</accession>
<gene>
    <name evidence="2" type="ORF">M8523_11060</name>
</gene>
<sequence length="229" mass="25670">MMAVLKAAYTALILYLMRRRQFDNVKLRTYFRKHYGIDVGLYSYGCFDRWRMPGPLRVGRYCSIAGTVRSTNNNHPITALTTHPVLYERKFGGIEVDHEWQGRLTIGDDVWIGHNVVILPGCQNIGRGAIVGAGSIVTRNVEPYTIVAGNPARKLRDRFPPDLIATIEASRWWELDIPALRALIQQDRALVYHPTAESLAAWMAAAQAQGNGEPTAPGTVRRESDRSLP</sequence>
<feature type="compositionally biased region" description="Basic and acidic residues" evidence="1">
    <location>
        <begin position="220"/>
        <end position="229"/>
    </location>
</feature>
<dbReference type="Proteomes" id="UP001165667">
    <property type="component" value="Unassembled WGS sequence"/>
</dbReference>
<dbReference type="PANTHER" id="PTHR23416">
    <property type="entry name" value="SIALIC ACID SYNTHASE-RELATED"/>
    <property type="match status" value="1"/>
</dbReference>
<evidence type="ECO:0000256" key="1">
    <source>
        <dbReference type="SAM" id="MobiDB-lite"/>
    </source>
</evidence>
<reference evidence="2" key="1">
    <citation type="submission" date="2022-05" db="EMBL/GenBank/DDBJ databases">
        <authorList>
            <person name="Pankratov T."/>
        </authorList>
    </citation>
    <scope>NUCLEOTIDE SEQUENCE</scope>
    <source>
        <strain evidence="2">BP6-180914</strain>
    </source>
</reference>
<name>A0AA41YWQ6_9HYPH</name>
<protein>
    <submittedName>
        <fullName evidence="2">CatB-related O-acetyltransferase</fullName>
    </submittedName>
</protein>
<comment type="caution">
    <text evidence="2">The sequence shown here is derived from an EMBL/GenBank/DDBJ whole genome shotgun (WGS) entry which is preliminary data.</text>
</comment>
<dbReference type="Gene3D" id="2.160.10.10">
    <property type="entry name" value="Hexapeptide repeat proteins"/>
    <property type="match status" value="1"/>
</dbReference>
<dbReference type="EMBL" id="JAMOIM010000006">
    <property type="protein sequence ID" value="MCW6508557.1"/>
    <property type="molecule type" value="Genomic_DNA"/>
</dbReference>
<dbReference type="InterPro" id="IPR051159">
    <property type="entry name" value="Hexapeptide_acetyltransf"/>
</dbReference>
<dbReference type="AlphaFoldDB" id="A0AA41YWQ6"/>
<evidence type="ECO:0000313" key="3">
    <source>
        <dbReference type="Proteomes" id="UP001165667"/>
    </source>
</evidence>
<organism evidence="2 3">
    <name type="scientific">Lichenifustis flavocetrariae</name>
    <dbReference type="NCBI Taxonomy" id="2949735"/>
    <lineage>
        <taxon>Bacteria</taxon>
        <taxon>Pseudomonadati</taxon>
        <taxon>Pseudomonadota</taxon>
        <taxon>Alphaproteobacteria</taxon>
        <taxon>Hyphomicrobiales</taxon>
        <taxon>Lichenihabitantaceae</taxon>
        <taxon>Lichenifustis</taxon>
    </lineage>
</organism>
<evidence type="ECO:0000313" key="2">
    <source>
        <dbReference type="EMBL" id="MCW6508557.1"/>
    </source>
</evidence>
<dbReference type="InterPro" id="IPR001451">
    <property type="entry name" value="Hexapep"/>
</dbReference>
<feature type="region of interest" description="Disordered" evidence="1">
    <location>
        <begin position="210"/>
        <end position="229"/>
    </location>
</feature>
<keyword evidence="3" id="KW-1185">Reference proteome</keyword>
<dbReference type="CDD" id="cd03349">
    <property type="entry name" value="LbH_XAT"/>
    <property type="match status" value="1"/>
</dbReference>
<proteinExistence type="predicted"/>